<dbReference type="STRING" id="7574.A0A1S3HPW5"/>
<feature type="region of interest" description="Disordered" evidence="1">
    <location>
        <begin position="716"/>
        <end position="766"/>
    </location>
</feature>
<evidence type="ECO:0000256" key="1">
    <source>
        <dbReference type="SAM" id="MobiDB-lite"/>
    </source>
</evidence>
<dbReference type="OMA" id="NDAYQTY"/>
<dbReference type="GO" id="GO:0031410">
    <property type="term" value="C:cytoplasmic vesicle"/>
    <property type="evidence" value="ECO:0007669"/>
    <property type="project" value="TreeGrafter"/>
</dbReference>
<dbReference type="GO" id="GO:0006605">
    <property type="term" value="P:protein targeting"/>
    <property type="evidence" value="ECO:0007669"/>
    <property type="project" value="TreeGrafter"/>
</dbReference>
<feature type="compositionally biased region" description="Polar residues" evidence="1">
    <location>
        <begin position="745"/>
        <end position="754"/>
    </location>
</feature>
<dbReference type="GeneID" id="106157119"/>
<dbReference type="OrthoDB" id="6288289at2759"/>
<feature type="region of interest" description="Disordered" evidence="1">
    <location>
        <begin position="430"/>
        <end position="449"/>
    </location>
</feature>
<feature type="compositionally biased region" description="Low complexity" evidence="1">
    <location>
        <begin position="732"/>
        <end position="742"/>
    </location>
</feature>
<dbReference type="Proteomes" id="UP000085678">
    <property type="component" value="Unplaced"/>
</dbReference>
<feature type="domain" description="CCZ1/INTU/HSP4 first Longin" evidence="2">
    <location>
        <begin position="10"/>
        <end position="115"/>
    </location>
</feature>
<feature type="compositionally biased region" description="Polar residues" evidence="1">
    <location>
        <begin position="594"/>
        <end position="605"/>
    </location>
</feature>
<dbReference type="InterPro" id="IPR043987">
    <property type="entry name" value="CCZ1/INTU/HSP4_longin_1"/>
</dbReference>
<feature type="region of interest" description="Disordered" evidence="1">
    <location>
        <begin position="367"/>
        <end position="389"/>
    </location>
</feature>
<dbReference type="GO" id="GO:0031085">
    <property type="term" value="C:BLOC-3 complex"/>
    <property type="evidence" value="ECO:0007669"/>
    <property type="project" value="TreeGrafter"/>
</dbReference>
<evidence type="ECO:0000259" key="2">
    <source>
        <dbReference type="Pfam" id="PF19031"/>
    </source>
</evidence>
<feature type="region of interest" description="Disordered" evidence="1">
    <location>
        <begin position="779"/>
        <end position="806"/>
    </location>
</feature>
<organism evidence="4 5">
    <name type="scientific">Lingula anatina</name>
    <name type="common">Brachiopod</name>
    <name type="synonym">Lingula unguis</name>
    <dbReference type="NCBI Taxonomy" id="7574"/>
    <lineage>
        <taxon>Eukaryota</taxon>
        <taxon>Metazoa</taxon>
        <taxon>Spiralia</taxon>
        <taxon>Lophotrochozoa</taxon>
        <taxon>Brachiopoda</taxon>
        <taxon>Linguliformea</taxon>
        <taxon>Lingulata</taxon>
        <taxon>Lingulida</taxon>
        <taxon>Linguloidea</taxon>
        <taxon>Lingulidae</taxon>
        <taxon>Lingula</taxon>
    </lineage>
</organism>
<feature type="region of interest" description="Disordered" evidence="1">
    <location>
        <begin position="289"/>
        <end position="317"/>
    </location>
</feature>
<dbReference type="RefSeq" id="XP_013388075.1">
    <property type="nucleotide sequence ID" value="XM_013532621.1"/>
</dbReference>
<keyword evidence="4" id="KW-1185">Reference proteome</keyword>
<protein>
    <submittedName>
        <fullName evidence="5">Uncharacterized protein LOC106157119</fullName>
    </submittedName>
</protein>
<reference evidence="5" key="1">
    <citation type="submission" date="2025-08" db="UniProtKB">
        <authorList>
            <consortium name="RefSeq"/>
        </authorList>
    </citation>
    <scope>IDENTIFICATION</scope>
    <source>
        <tissue evidence="5">Gonads</tissue>
    </source>
</reference>
<dbReference type="Pfam" id="PF19031">
    <property type="entry name" value="Intu_longin_1"/>
    <property type="match status" value="1"/>
</dbReference>
<dbReference type="InParanoid" id="A0A1S3HPW5"/>
<feature type="compositionally biased region" description="Basic and acidic residues" evidence="1">
    <location>
        <begin position="836"/>
        <end position="851"/>
    </location>
</feature>
<feature type="region of interest" description="Disordered" evidence="1">
    <location>
        <begin position="458"/>
        <end position="549"/>
    </location>
</feature>
<dbReference type="PANTHER" id="PTHR14407:SF9">
    <property type="entry name" value="BLOC-3 COMPLEX MEMBER HPS4"/>
    <property type="match status" value="1"/>
</dbReference>
<dbReference type="GO" id="GO:0031267">
    <property type="term" value="F:small GTPase binding"/>
    <property type="evidence" value="ECO:0007669"/>
    <property type="project" value="TreeGrafter"/>
</dbReference>
<dbReference type="PANTHER" id="PTHR14407">
    <property type="entry name" value="HERMANSKY-PUDLAK SYNDROME 4 PROTEIN LIGHT-EAR PROTEIN-RELATED"/>
    <property type="match status" value="1"/>
</dbReference>
<dbReference type="AlphaFoldDB" id="A0A1S3HPW5"/>
<evidence type="ECO:0000313" key="4">
    <source>
        <dbReference type="Proteomes" id="UP000085678"/>
    </source>
</evidence>
<feature type="compositionally biased region" description="Polar residues" evidence="1">
    <location>
        <begin position="779"/>
        <end position="790"/>
    </location>
</feature>
<dbReference type="GO" id="GO:0016192">
    <property type="term" value="P:vesicle-mediated transport"/>
    <property type="evidence" value="ECO:0007669"/>
    <property type="project" value="InterPro"/>
</dbReference>
<feature type="compositionally biased region" description="Low complexity" evidence="1">
    <location>
        <begin position="292"/>
        <end position="313"/>
    </location>
</feature>
<feature type="compositionally biased region" description="Low complexity" evidence="1">
    <location>
        <begin position="374"/>
        <end position="388"/>
    </location>
</feature>
<gene>
    <name evidence="5" type="primary">LOC106157119</name>
</gene>
<dbReference type="Pfam" id="PF19033">
    <property type="entry name" value="Intu_longin_3"/>
    <property type="match status" value="1"/>
</dbReference>
<evidence type="ECO:0000313" key="5">
    <source>
        <dbReference type="RefSeq" id="XP_013388075.1"/>
    </source>
</evidence>
<feature type="compositionally biased region" description="Basic and acidic residues" evidence="1">
    <location>
        <begin position="483"/>
        <end position="493"/>
    </location>
</feature>
<feature type="region of interest" description="Disordered" evidence="1">
    <location>
        <begin position="587"/>
        <end position="616"/>
    </location>
</feature>
<dbReference type="InterPro" id="IPR043989">
    <property type="entry name" value="CCZ1/INTU/HSP4_longin_3"/>
</dbReference>
<accession>A0A1S3HPW5</accession>
<feature type="domain" description="CCZ1/INTU/HPS4 third Longin" evidence="3">
    <location>
        <begin position="998"/>
        <end position="1093"/>
    </location>
</feature>
<proteinExistence type="predicted"/>
<dbReference type="GO" id="GO:0005765">
    <property type="term" value="C:lysosomal membrane"/>
    <property type="evidence" value="ECO:0007669"/>
    <property type="project" value="TreeGrafter"/>
</dbReference>
<evidence type="ECO:0000259" key="3">
    <source>
        <dbReference type="Pfam" id="PF19033"/>
    </source>
</evidence>
<sequence length="1104" mass="122028">MATHVSPEAQMFFIYDHTYLQKEEDDLKDAIIYFAPNTVDINEQCALCGQLMGMVGFFKHFTGTTPKFFRLRTEVFVVKHVGKYTLAMAGDLQEPEASLKKKLDNLYTCFVFFMGNLELLFQLCDGERDKFVSSMQAVWDCYLPFSRFYGDAVSAAFESLPVIELPKSGSNLFVKASSLLQASQRRPGVLAGCLLFKNRVLVTQLSQDLTARLLLIKPQQSHLPCQIFEPDFSLPKGVRILSVYLTVEEFFSVTPWLTKVGRRHYATTDFRKIARDIRYSAGIDVFRSSSAGSQGTVGSSTDTGSDSSKSPPGCGNNMSDSVTEITCTLCNTPVQGGCDSEHNADELRNSAGSVQRMVQLQRMRDTSPSMSDYSSVFNSPQSVSSASSNCDMQGQKEECERQLVDEENCKDSKRQTCINLVKERFDLAQPSSGDKLIPSEADEKDQSRVSFISTDSEVSFAEVTTEPSVGKTLESHSNNNQRDTTDACIKDTTTEPSVGKNLESLSNNNEKDTTDACSKDSTTEPSVGKTLESHSNNNQQDNTDDSCKDSTETILFSSVKEEEEKGNIEESVLLLDTVEKVEANFNNEGAPAHTDSSSLCGQDGSSPPPNSGEETMHNVTTGILAHDCGMVLSDKFQIPQNKGSMVCDEGNVKQGDSSQKDLVERNASVDSLMCEEKYASQYAEEINFLHDAEDEVLSQNNEGLSPEEKTVSWGAEHISPFNSPDKQVMLHSSDSSSCVEHSGSQDEQNSSQNGPKDPSPAGCDTVTFETSSENEVAILDNSNEVVCSENSVEDEEKKDGVQYDEVGVDVSDLHISSKSTSNDFIQNPDAFKREKHEIEGQRHSANKEGKGSELTATDSPQISLKTPSFERQPSRNSQDGKRTFHRQNSKKSLGGTKERSSMFERQSSRRSQDGSSRCPPGVLSANKAGGKELPGLENVTLYIQGHSDMVLVLLMDKEARQDSATMQALWKYALPHLADLEVQLKGCVKDAPRPISDGTYNFLRYDSFQRSLKGTIVNPVSSLENEFYDGACLMHEEFQKSGTVRDITLRNQTCCIYGHQNINDETYFQMLNVPRGMQWGVDPMAVIEVKAKKVLHQDHNICLL</sequence>
<dbReference type="InterPro" id="IPR026091">
    <property type="entry name" value="HPS4"/>
</dbReference>
<feature type="compositionally biased region" description="Polar residues" evidence="1">
    <location>
        <begin position="854"/>
        <end position="877"/>
    </location>
</feature>
<feature type="compositionally biased region" description="Basic and acidic residues" evidence="1">
    <location>
        <begin position="509"/>
        <end position="522"/>
    </location>
</feature>
<dbReference type="GO" id="GO:0005085">
    <property type="term" value="F:guanyl-nucleotide exchange factor activity"/>
    <property type="evidence" value="ECO:0007669"/>
    <property type="project" value="TreeGrafter"/>
</dbReference>
<name>A0A1S3HPW5_LINAN</name>
<feature type="compositionally biased region" description="Basic and acidic residues" evidence="1">
    <location>
        <begin position="896"/>
        <end position="912"/>
    </location>
</feature>
<dbReference type="KEGG" id="lak:106157119"/>
<dbReference type="FunCoup" id="A0A1S3HPW5">
    <property type="interactions" value="10"/>
</dbReference>
<feature type="region of interest" description="Disordered" evidence="1">
    <location>
        <begin position="836"/>
        <end position="930"/>
    </location>
</feature>